<keyword evidence="6" id="KW-0812">Transmembrane</keyword>
<dbReference type="PANTHER" id="PTHR10434:SF64">
    <property type="entry name" value="1-ACYL-SN-GLYCEROL-3-PHOSPHATE ACYLTRANSFERASE-RELATED"/>
    <property type="match status" value="1"/>
</dbReference>
<dbReference type="STRING" id="246195.DNO_0225"/>
<feature type="domain" description="Phospholipid/glycerol acyltransferase" evidence="7">
    <location>
        <begin position="64"/>
        <end position="176"/>
    </location>
</feature>
<dbReference type="InterPro" id="IPR002123">
    <property type="entry name" value="Plipid/glycerol_acylTrfase"/>
</dbReference>
<evidence type="ECO:0000256" key="5">
    <source>
        <dbReference type="ARBA" id="ARBA00023315"/>
    </source>
</evidence>
<dbReference type="RefSeq" id="WP_011927971.1">
    <property type="nucleotide sequence ID" value="NC_009446.1"/>
</dbReference>
<feature type="transmembrane region" description="Helical" evidence="6">
    <location>
        <begin position="7"/>
        <end position="28"/>
    </location>
</feature>
<gene>
    <name evidence="8" type="ordered locus">DNO_0225</name>
</gene>
<evidence type="ECO:0000259" key="7">
    <source>
        <dbReference type="SMART" id="SM00563"/>
    </source>
</evidence>
<dbReference type="HOGENOM" id="CLU_027938_0_1_6"/>
<keyword evidence="6" id="KW-0472">Membrane</keyword>
<keyword evidence="9" id="KW-1185">Reference proteome</keyword>
<dbReference type="Pfam" id="PF01553">
    <property type="entry name" value="Acyltransferase"/>
    <property type="match status" value="1"/>
</dbReference>
<dbReference type="GO" id="GO:0006654">
    <property type="term" value="P:phosphatidic acid biosynthetic process"/>
    <property type="evidence" value="ECO:0007669"/>
    <property type="project" value="TreeGrafter"/>
</dbReference>
<dbReference type="GO" id="GO:0003841">
    <property type="term" value="F:1-acylglycerol-3-phosphate O-acyltransferase activity"/>
    <property type="evidence" value="ECO:0007669"/>
    <property type="project" value="TreeGrafter"/>
</dbReference>
<evidence type="ECO:0000256" key="2">
    <source>
        <dbReference type="ARBA" id="ARBA00022516"/>
    </source>
</evidence>
<comment type="pathway">
    <text evidence="1">Lipid metabolism.</text>
</comment>
<dbReference type="KEGG" id="dno:DNO_0225"/>
<name>A5EWF1_DICNV</name>
<dbReference type="SUPFAM" id="SSF69593">
    <property type="entry name" value="Glycerol-3-phosphate (1)-acyltransferase"/>
    <property type="match status" value="1"/>
</dbReference>
<dbReference type="eggNOG" id="COG0204">
    <property type="taxonomic scope" value="Bacteria"/>
</dbReference>
<evidence type="ECO:0000313" key="9">
    <source>
        <dbReference type="Proteomes" id="UP000000248"/>
    </source>
</evidence>
<keyword evidence="2" id="KW-0444">Lipid biosynthesis</keyword>
<organism evidence="8 9">
    <name type="scientific">Dichelobacter nodosus (strain VCS1703A)</name>
    <dbReference type="NCBI Taxonomy" id="246195"/>
    <lineage>
        <taxon>Bacteria</taxon>
        <taxon>Pseudomonadati</taxon>
        <taxon>Pseudomonadota</taxon>
        <taxon>Gammaproteobacteria</taxon>
        <taxon>Cardiobacteriales</taxon>
        <taxon>Cardiobacteriaceae</taxon>
        <taxon>Dichelobacter</taxon>
    </lineage>
</organism>
<dbReference type="OrthoDB" id="9806880at2"/>
<evidence type="ECO:0000313" key="8">
    <source>
        <dbReference type="EMBL" id="ABQ13457.1"/>
    </source>
</evidence>
<accession>A5EWF1</accession>
<keyword evidence="4" id="KW-0443">Lipid metabolism</keyword>
<reference evidence="8 9" key="1">
    <citation type="journal article" date="2007" name="Nat. Biotechnol.">
        <title>Genome sequence and identification of candidate vaccine antigens from the animal pathogen Dichelobacter nodosus.</title>
        <authorList>
            <person name="Myers G.S."/>
            <person name="Parker D."/>
            <person name="Al-Hasani K."/>
            <person name="Kennan R.M."/>
            <person name="Seemann T."/>
            <person name="Ren Q."/>
            <person name="Badger J.H."/>
            <person name="Selengut J.D."/>
            <person name="Deboy R.T."/>
            <person name="Tettelin H."/>
            <person name="Boyce J.D."/>
            <person name="McCarl V.P."/>
            <person name="Han X."/>
            <person name="Nelson W.C."/>
            <person name="Madupu R."/>
            <person name="Mohamoud Y."/>
            <person name="Holley T."/>
            <person name="Fedorova N."/>
            <person name="Khouri H."/>
            <person name="Bottomley S.P."/>
            <person name="Whittington R.J."/>
            <person name="Adler B."/>
            <person name="Songer J.G."/>
            <person name="Rood J.I."/>
            <person name="Paulsen I.T."/>
        </authorList>
    </citation>
    <scope>NUCLEOTIDE SEQUENCE [LARGE SCALE GENOMIC DNA]</scope>
    <source>
        <strain evidence="8 9">VCS1703A</strain>
    </source>
</reference>
<protein>
    <submittedName>
        <fullName evidence="8">Acyltransferase family protein</fullName>
    </submittedName>
</protein>
<proteinExistence type="predicted"/>
<dbReference type="CDD" id="cd07989">
    <property type="entry name" value="LPLAT_AGPAT-like"/>
    <property type="match status" value="1"/>
</dbReference>
<sequence>MIFYWRLGRIGLHLISGILQLALIFPFFDKTQKQQRIQHWSQQLLHICGVQLTVYGAIPSSAGKLLVANHISWLDIFIINAVSPQRFIAKEDIRHWWFIGYLVAQADTIFIRRSRHAVNTQTLHNIALALREGEAIALFPEGTTSNGAEILPFKSSFLQAAIDAKAMITPLCCYYPDEAGSADTAMAYYGEISLWQSLSVLLKRKKSRAVVHFLPAETAEMDRHQLAQHLRQQLLNVLYQPHGLATELNQVENDGYALDSPLKI</sequence>
<dbReference type="AlphaFoldDB" id="A5EWF1"/>
<evidence type="ECO:0000256" key="3">
    <source>
        <dbReference type="ARBA" id="ARBA00022679"/>
    </source>
</evidence>
<evidence type="ECO:0000256" key="6">
    <source>
        <dbReference type="SAM" id="Phobius"/>
    </source>
</evidence>
<keyword evidence="3 8" id="KW-0808">Transferase</keyword>
<keyword evidence="5 8" id="KW-0012">Acyltransferase</keyword>
<dbReference type="SMART" id="SM00563">
    <property type="entry name" value="PlsC"/>
    <property type="match status" value="1"/>
</dbReference>
<dbReference type="Proteomes" id="UP000000248">
    <property type="component" value="Chromosome"/>
</dbReference>
<keyword evidence="6" id="KW-1133">Transmembrane helix</keyword>
<dbReference type="EMBL" id="CP000513">
    <property type="protein sequence ID" value="ABQ13457.1"/>
    <property type="molecule type" value="Genomic_DNA"/>
</dbReference>
<evidence type="ECO:0000256" key="4">
    <source>
        <dbReference type="ARBA" id="ARBA00023098"/>
    </source>
</evidence>
<dbReference type="PANTHER" id="PTHR10434">
    <property type="entry name" value="1-ACYL-SN-GLYCEROL-3-PHOSPHATE ACYLTRANSFERASE"/>
    <property type="match status" value="1"/>
</dbReference>
<evidence type="ECO:0000256" key="1">
    <source>
        <dbReference type="ARBA" id="ARBA00005189"/>
    </source>
</evidence>